<comment type="caution">
    <text evidence="1">The sequence shown here is derived from an EMBL/GenBank/DDBJ whole genome shotgun (WGS) entry which is preliminary data.</text>
</comment>
<evidence type="ECO:0000313" key="1">
    <source>
        <dbReference type="EMBL" id="TPF76080.1"/>
    </source>
</evidence>
<dbReference type="Proteomes" id="UP000315388">
    <property type="component" value="Unassembled WGS sequence"/>
</dbReference>
<organism evidence="1 2">
    <name type="scientific">Brucella gallinifaecis</name>
    <dbReference type="NCBI Taxonomy" id="215590"/>
    <lineage>
        <taxon>Bacteria</taxon>
        <taxon>Pseudomonadati</taxon>
        <taxon>Pseudomonadota</taxon>
        <taxon>Alphaproteobacteria</taxon>
        <taxon>Hyphomicrobiales</taxon>
        <taxon>Brucellaceae</taxon>
        <taxon>Brucella/Ochrobactrum group</taxon>
        <taxon>Brucella</taxon>
    </lineage>
</organism>
<gene>
    <name evidence="1" type="ORF">FHY56_05285</name>
</gene>
<evidence type="ECO:0000313" key="2">
    <source>
        <dbReference type="Proteomes" id="UP000315388"/>
    </source>
</evidence>
<reference evidence="1 2" key="1">
    <citation type="journal article" date="2003" name="Int. J. Syst. Evol. Microbiol.">
        <title>Towards a standardized format for the description of a novel species (of an established genus): Ochrobactrum gallinifaecis sp. nov.</title>
        <authorList>
            <person name="Kampfer P."/>
            <person name="Buczolits S."/>
            <person name="Albrecht A."/>
            <person name="Busse H.J."/>
            <person name="Stackebrandt E."/>
        </authorList>
    </citation>
    <scope>NUCLEOTIDE SEQUENCE [LARGE SCALE GENOMIC DNA]</scope>
    <source>
        <strain evidence="1 2">ISO 196</strain>
    </source>
</reference>
<dbReference type="AlphaFoldDB" id="A0A502BQJ3"/>
<proteinExistence type="predicted"/>
<protein>
    <submittedName>
        <fullName evidence="1">Uncharacterized protein</fullName>
    </submittedName>
</protein>
<keyword evidence="2" id="KW-1185">Reference proteome</keyword>
<accession>A0A502BQJ3</accession>
<sequence length="72" mass="8035">MPYSLNTRSAHPSGIGLLMPECRRGFKERIKQAGDVRIDAESDNFGPKFFCYGKQKVDNTLALPGIFRAVAF</sequence>
<name>A0A502BQJ3_9HYPH</name>
<dbReference type="RefSeq" id="WP_140904133.1">
    <property type="nucleotide sequence ID" value="NZ_JBHTMD010000007.1"/>
</dbReference>
<dbReference type="EMBL" id="VEWJ01000003">
    <property type="protein sequence ID" value="TPF76080.1"/>
    <property type="molecule type" value="Genomic_DNA"/>
</dbReference>